<dbReference type="RefSeq" id="WP_182538630.1">
    <property type="nucleotide sequence ID" value="NZ_JACJIP010000033.1"/>
</dbReference>
<dbReference type="PANTHER" id="PTHR34700:SF4">
    <property type="entry name" value="PHAGE-LIKE ELEMENT PBSX PROTEIN XKDP"/>
    <property type="match status" value="1"/>
</dbReference>
<dbReference type="CDD" id="cd00118">
    <property type="entry name" value="LysM"/>
    <property type="match status" value="1"/>
</dbReference>
<accession>A0A7W3XTJ0</accession>
<dbReference type="PROSITE" id="PS51782">
    <property type="entry name" value="LYSM"/>
    <property type="match status" value="1"/>
</dbReference>
<dbReference type="EMBL" id="JACJIP010000033">
    <property type="protein sequence ID" value="MBA9087619.1"/>
    <property type="molecule type" value="Genomic_DNA"/>
</dbReference>
<sequence length="218" mass="24219">MFEIKLRDSLGKDFIFPVSPEEINISRGKGFETVNILSSGEFDFSNGEKVKEITFSSFFPSVYNDSYCKKNEKSEIPDPRDAMFRLTEMMNSKIPYQLIIAGSAGKVINAYVLISAHNSTFRGGEPGDIYFDFTARTWRKPKIHTQAGKNAGSSSTSRADMKSKSKTYTVKSGDTLSKIAKIELGSSTKWKDIYNLNKAAIGSDPNLIRAGQRLVLPS</sequence>
<dbReference type="AlphaFoldDB" id="A0A7W3XTJ0"/>
<dbReference type="Proteomes" id="UP000567067">
    <property type="component" value="Unassembled WGS sequence"/>
</dbReference>
<dbReference type="SUPFAM" id="SSF54106">
    <property type="entry name" value="LysM domain"/>
    <property type="match status" value="1"/>
</dbReference>
<dbReference type="InterPro" id="IPR036779">
    <property type="entry name" value="LysM_dom_sf"/>
</dbReference>
<protein>
    <submittedName>
        <fullName evidence="3">Nucleoid-associated protein YgaU</fullName>
    </submittedName>
</protein>
<feature type="region of interest" description="Disordered" evidence="1">
    <location>
        <begin position="144"/>
        <end position="167"/>
    </location>
</feature>
<keyword evidence="4" id="KW-1185">Reference proteome</keyword>
<evidence type="ECO:0000259" key="2">
    <source>
        <dbReference type="PROSITE" id="PS51782"/>
    </source>
</evidence>
<dbReference type="PANTHER" id="PTHR34700">
    <property type="entry name" value="POTASSIUM BINDING PROTEIN KBP"/>
    <property type="match status" value="1"/>
</dbReference>
<evidence type="ECO:0000313" key="3">
    <source>
        <dbReference type="EMBL" id="MBA9087619.1"/>
    </source>
</evidence>
<evidence type="ECO:0000256" key="1">
    <source>
        <dbReference type="SAM" id="MobiDB-lite"/>
    </source>
</evidence>
<comment type="caution">
    <text evidence="3">The sequence shown here is derived from an EMBL/GenBank/DDBJ whole genome shotgun (WGS) entry which is preliminary data.</text>
</comment>
<proteinExistence type="predicted"/>
<feature type="compositionally biased region" description="Polar residues" evidence="1">
    <location>
        <begin position="147"/>
        <end position="158"/>
    </location>
</feature>
<feature type="domain" description="LysM" evidence="2">
    <location>
        <begin position="166"/>
        <end position="216"/>
    </location>
</feature>
<reference evidence="3 4" key="1">
    <citation type="submission" date="2020-08" db="EMBL/GenBank/DDBJ databases">
        <title>Genomic Encyclopedia of Type Strains, Phase III (KMG-III): the genomes of soil and plant-associated and newly described type strains.</title>
        <authorList>
            <person name="Whitman W."/>
        </authorList>
    </citation>
    <scope>NUCLEOTIDE SEQUENCE [LARGE SCALE GENOMIC DNA]</scope>
    <source>
        <strain evidence="3 4">CECT 8693</strain>
    </source>
</reference>
<dbReference type="InterPro" id="IPR052196">
    <property type="entry name" value="Bact_Kbp"/>
</dbReference>
<dbReference type="InterPro" id="IPR018392">
    <property type="entry name" value="LysM"/>
</dbReference>
<evidence type="ECO:0000313" key="4">
    <source>
        <dbReference type="Proteomes" id="UP000567067"/>
    </source>
</evidence>
<dbReference type="Pfam" id="PF01476">
    <property type="entry name" value="LysM"/>
    <property type="match status" value="1"/>
</dbReference>
<organism evidence="3 4">
    <name type="scientific">Fontibacillus solani</name>
    <dbReference type="NCBI Taxonomy" id="1572857"/>
    <lineage>
        <taxon>Bacteria</taxon>
        <taxon>Bacillati</taxon>
        <taxon>Bacillota</taxon>
        <taxon>Bacilli</taxon>
        <taxon>Bacillales</taxon>
        <taxon>Paenibacillaceae</taxon>
        <taxon>Fontibacillus</taxon>
    </lineage>
</organism>
<dbReference type="SMART" id="SM00257">
    <property type="entry name" value="LysM"/>
    <property type="match status" value="1"/>
</dbReference>
<gene>
    <name evidence="3" type="ORF">FHR92_004104</name>
</gene>
<name>A0A7W3XTJ0_9BACL</name>
<dbReference type="Gene3D" id="3.10.350.10">
    <property type="entry name" value="LysM domain"/>
    <property type="match status" value="1"/>
</dbReference>